<sequence>MEALTSRRVIALPHTPQLLTYRLLLLCTLRTGKFLYVLLTLLLSAVYHAYTYMYHLHTIFFYTTACLLLCFHYVAFTLTHRHTL</sequence>
<evidence type="ECO:0000256" key="1">
    <source>
        <dbReference type="SAM" id="Phobius"/>
    </source>
</evidence>
<keyword evidence="1" id="KW-0812">Transmembrane</keyword>
<keyword evidence="1" id="KW-1133">Transmembrane helix</keyword>
<proteinExistence type="predicted"/>
<dbReference type="EMBL" id="KQ416390">
    <property type="protein sequence ID" value="KOF97136.1"/>
    <property type="molecule type" value="Genomic_DNA"/>
</dbReference>
<gene>
    <name evidence="2" type="ORF">OCBIM_22031189mg</name>
</gene>
<feature type="transmembrane region" description="Helical" evidence="1">
    <location>
        <begin position="59"/>
        <end position="78"/>
    </location>
</feature>
<protein>
    <submittedName>
        <fullName evidence="2">Uncharacterized protein</fullName>
    </submittedName>
</protein>
<name>A0A0L8I6M8_OCTBM</name>
<keyword evidence="1" id="KW-0472">Membrane</keyword>
<organism evidence="2">
    <name type="scientific">Octopus bimaculoides</name>
    <name type="common">California two-spotted octopus</name>
    <dbReference type="NCBI Taxonomy" id="37653"/>
    <lineage>
        <taxon>Eukaryota</taxon>
        <taxon>Metazoa</taxon>
        <taxon>Spiralia</taxon>
        <taxon>Lophotrochozoa</taxon>
        <taxon>Mollusca</taxon>
        <taxon>Cephalopoda</taxon>
        <taxon>Coleoidea</taxon>
        <taxon>Octopodiformes</taxon>
        <taxon>Octopoda</taxon>
        <taxon>Incirrata</taxon>
        <taxon>Octopodidae</taxon>
        <taxon>Octopus</taxon>
    </lineage>
</organism>
<accession>A0A0L8I6M8</accession>
<dbReference type="AlphaFoldDB" id="A0A0L8I6M8"/>
<reference evidence="2" key="1">
    <citation type="submission" date="2015-07" db="EMBL/GenBank/DDBJ databases">
        <title>MeaNS - Measles Nucleotide Surveillance Program.</title>
        <authorList>
            <person name="Tran T."/>
            <person name="Druce J."/>
        </authorList>
    </citation>
    <scope>NUCLEOTIDE SEQUENCE</scope>
    <source>
        <strain evidence="2">UCB-OBI-ISO-001</strain>
        <tissue evidence="2">Gonad</tissue>
    </source>
</reference>
<evidence type="ECO:0000313" key="2">
    <source>
        <dbReference type="EMBL" id="KOF97136.1"/>
    </source>
</evidence>
<feature type="transmembrane region" description="Helical" evidence="1">
    <location>
        <begin position="34"/>
        <end position="53"/>
    </location>
</feature>